<dbReference type="EMBL" id="CP013068">
    <property type="protein sequence ID" value="ALV26159.1"/>
    <property type="molecule type" value="Genomic_DNA"/>
</dbReference>
<evidence type="ECO:0000259" key="3">
    <source>
        <dbReference type="Pfam" id="PF01464"/>
    </source>
</evidence>
<evidence type="ECO:0000313" key="5">
    <source>
        <dbReference type="Proteomes" id="UP000064921"/>
    </source>
</evidence>
<dbReference type="CDD" id="cd00254">
    <property type="entry name" value="LT-like"/>
    <property type="match status" value="1"/>
</dbReference>
<dbReference type="InterPro" id="IPR008258">
    <property type="entry name" value="Transglycosylase_SLT_dom_1"/>
</dbReference>
<comment type="similarity">
    <text evidence="2">Belongs to the virb1 family.</text>
</comment>
<dbReference type="Gene3D" id="1.10.530.10">
    <property type="match status" value="1"/>
</dbReference>
<keyword evidence="5" id="KW-1185">Reference proteome</keyword>
<organism evidence="4 5">
    <name type="scientific">Pannonibacter phragmitetus</name>
    <dbReference type="NCBI Taxonomy" id="121719"/>
    <lineage>
        <taxon>Bacteria</taxon>
        <taxon>Pseudomonadati</taxon>
        <taxon>Pseudomonadota</taxon>
        <taxon>Alphaproteobacteria</taxon>
        <taxon>Hyphomicrobiales</taxon>
        <taxon>Stappiaceae</taxon>
        <taxon>Pannonibacter</taxon>
    </lineage>
</organism>
<dbReference type="STRING" id="121719.APZ00_02950"/>
<evidence type="ECO:0000256" key="1">
    <source>
        <dbReference type="ARBA" id="ARBA00007734"/>
    </source>
</evidence>
<dbReference type="PANTHER" id="PTHR37423">
    <property type="entry name" value="SOLUBLE LYTIC MUREIN TRANSGLYCOSYLASE-RELATED"/>
    <property type="match status" value="1"/>
</dbReference>
<sequence length="255" mass="26891">MTDQRPAGVGRRSSVRRPVLLLFLSGLLLGLAPAPAIRAQTVQAARPEVGGPYAVDIAEAAHRFGIPAAWIAAVLAAESNGDPTAVSSAGAMGLMQLIPATWDEQRALHRLGNDPFQPRDNILAGSAYLRAMWDRYRNVTDMLAAYNFGPGRYDEYLAGERDLPAETRDYIAALVPLFGSDPLPPGAIVGPPRITDWRDAPLFVTAPADVVSASRLHGKRSVGATSDASSPSLNPLAPFSSGALFVARPASGGMP</sequence>
<protein>
    <submittedName>
        <fullName evidence="4">Lytic transglycosylase</fullName>
    </submittedName>
</protein>
<evidence type="ECO:0000313" key="4">
    <source>
        <dbReference type="EMBL" id="ALV26159.1"/>
    </source>
</evidence>
<dbReference type="SUPFAM" id="SSF53955">
    <property type="entry name" value="Lysozyme-like"/>
    <property type="match status" value="1"/>
</dbReference>
<comment type="similarity">
    <text evidence="1">Belongs to the transglycosylase Slt family.</text>
</comment>
<dbReference type="Pfam" id="PF01464">
    <property type="entry name" value="SLT"/>
    <property type="match status" value="1"/>
</dbReference>
<accession>A0A0U3EJE8</accession>
<evidence type="ECO:0000256" key="2">
    <source>
        <dbReference type="ARBA" id="ARBA00009387"/>
    </source>
</evidence>
<dbReference type="AlphaFoldDB" id="A0A0U3EJE8"/>
<gene>
    <name evidence="4" type="ORF">APZ00_02950</name>
</gene>
<reference evidence="4 5" key="1">
    <citation type="submission" date="2015-10" db="EMBL/GenBank/DDBJ databases">
        <title>The world's first case of liver abscess caused by Pannonibacter phragmitetus.</title>
        <authorList>
            <person name="Ming D."/>
            <person name="Wang M."/>
            <person name="Zhou Y."/>
            <person name="Jiang T."/>
            <person name="Hu S."/>
        </authorList>
    </citation>
    <scope>NUCLEOTIDE SEQUENCE [LARGE SCALE GENOMIC DNA]</scope>
    <source>
        <strain evidence="4 5">31801</strain>
    </source>
</reference>
<proteinExistence type="inferred from homology"/>
<dbReference type="Proteomes" id="UP000064921">
    <property type="component" value="Chromosome"/>
</dbReference>
<dbReference type="RefSeq" id="WP_009452792.1">
    <property type="nucleotide sequence ID" value="NZ_CP013068.1"/>
</dbReference>
<dbReference type="PANTHER" id="PTHR37423:SF2">
    <property type="entry name" value="MEMBRANE-BOUND LYTIC MUREIN TRANSGLYCOSYLASE C"/>
    <property type="match status" value="1"/>
</dbReference>
<feature type="domain" description="Transglycosylase SLT" evidence="3">
    <location>
        <begin position="57"/>
        <end position="162"/>
    </location>
</feature>
<dbReference type="InterPro" id="IPR023346">
    <property type="entry name" value="Lysozyme-like_dom_sf"/>
</dbReference>
<name>A0A0U3EJE8_9HYPH</name>
<dbReference type="KEGG" id="pphr:APZ00_02950"/>